<dbReference type="Gene3D" id="3.40.50.720">
    <property type="entry name" value="NAD(P)-binding Rossmann-like Domain"/>
    <property type="match status" value="1"/>
</dbReference>
<dbReference type="SUPFAM" id="SSF51735">
    <property type="entry name" value="NAD(P)-binding Rossmann-fold domains"/>
    <property type="match status" value="1"/>
</dbReference>
<keyword evidence="5" id="KW-1185">Reference proteome</keyword>
<evidence type="ECO:0000313" key="4">
    <source>
        <dbReference type="EMBL" id="KAJ7951277.1"/>
    </source>
</evidence>
<dbReference type="Pfam" id="PF01370">
    <property type="entry name" value="Epimerase"/>
    <property type="match status" value="1"/>
</dbReference>
<dbReference type="PANTHER" id="PTHR10366">
    <property type="entry name" value="NAD DEPENDENT EPIMERASE/DEHYDRATASE"/>
    <property type="match status" value="1"/>
</dbReference>
<evidence type="ECO:0000259" key="3">
    <source>
        <dbReference type="Pfam" id="PF01370"/>
    </source>
</evidence>
<dbReference type="KEGG" id="qsa:O6P43_027353"/>
<dbReference type="InterPro" id="IPR050425">
    <property type="entry name" value="NAD(P)_dehydrat-like"/>
</dbReference>
<keyword evidence="2" id="KW-0560">Oxidoreductase</keyword>
<dbReference type="GO" id="GO:0016616">
    <property type="term" value="F:oxidoreductase activity, acting on the CH-OH group of donors, NAD or NADP as acceptor"/>
    <property type="evidence" value="ECO:0007669"/>
    <property type="project" value="TreeGrafter"/>
</dbReference>
<dbReference type="Proteomes" id="UP001163823">
    <property type="component" value="Chromosome 11"/>
</dbReference>
<sequence length="300" mass="33383">MRPGLAFLKAFLMPIQDWCCLKQTYITQMNLTKQFKAVSLCFMLLPPLHHKEGSQYKDVTEAAIGGARNIAMSCIKSGTVKKLIYTSSVVSASPLKEDGNGYKNFMDETLWTPLNLPLSHGSEFSSNYISSKTLAEKEILSYGENENGGGLQVVTLSVGLVGGEILLSSTSTLQSVSNLLSQVTDDAATYCLLRLLEDLTGKVPIVHVDDVCEAHIFCMLNSSCNGRYLCASSYVSSAEIADYYVQNYPEFHVKQEFLDGPKREIKWASTKLIEEGFVYKYDTKMILDDCVKYARRMGYL</sequence>
<name>A0AAD7L4J8_QUISA</name>
<reference evidence="4" key="1">
    <citation type="journal article" date="2023" name="Science">
        <title>Elucidation of the pathway for biosynthesis of saponin adjuvants from the soapbark tree.</title>
        <authorList>
            <person name="Reed J."/>
            <person name="Orme A."/>
            <person name="El-Demerdash A."/>
            <person name="Owen C."/>
            <person name="Martin L.B.B."/>
            <person name="Misra R.C."/>
            <person name="Kikuchi S."/>
            <person name="Rejzek M."/>
            <person name="Martin A.C."/>
            <person name="Harkess A."/>
            <person name="Leebens-Mack J."/>
            <person name="Louveau T."/>
            <person name="Stephenson M.J."/>
            <person name="Osbourn A."/>
        </authorList>
    </citation>
    <scope>NUCLEOTIDE SEQUENCE</scope>
    <source>
        <strain evidence="4">S10</strain>
    </source>
</reference>
<dbReference type="AlphaFoldDB" id="A0AAD7L4J8"/>
<accession>A0AAD7L4J8</accession>
<evidence type="ECO:0000256" key="1">
    <source>
        <dbReference type="ARBA" id="ARBA00022857"/>
    </source>
</evidence>
<proteinExistence type="predicted"/>
<evidence type="ECO:0000256" key="2">
    <source>
        <dbReference type="ARBA" id="ARBA00023002"/>
    </source>
</evidence>
<feature type="domain" description="NAD-dependent epimerase/dehydratase" evidence="3">
    <location>
        <begin position="57"/>
        <end position="221"/>
    </location>
</feature>
<organism evidence="4 5">
    <name type="scientific">Quillaja saponaria</name>
    <name type="common">Soap bark tree</name>
    <dbReference type="NCBI Taxonomy" id="32244"/>
    <lineage>
        <taxon>Eukaryota</taxon>
        <taxon>Viridiplantae</taxon>
        <taxon>Streptophyta</taxon>
        <taxon>Embryophyta</taxon>
        <taxon>Tracheophyta</taxon>
        <taxon>Spermatophyta</taxon>
        <taxon>Magnoliopsida</taxon>
        <taxon>eudicotyledons</taxon>
        <taxon>Gunneridae</taxon>
        <taxon>Pentapetalae</taxon>
        <taxon>rosids</taxon>
        <taxon>fabids</taxon>
        <taxon>Fabales</taxon>
        <taxon>Quillajaceae</taxon>
        <taxon>Quillaja</taxon>
    </lineage>
</organism>
<gene>
    <name evidence="4" type="ORF">O6P43_027353</name>
</gene>
<dbReference type="EMBL" id="JARAOO010000011">
    <property type="protein sequence ID" value="KAJ7951277.1"/>
    <property type="molecule type" value="Genomic_DNA"/>
</dbReference>
<dbReference type="InterPro" id="IPR001509">
    <property type="entry name" value="Epimerase_deHydtase"/>
</dbReference>
<keyword evidence="1" id="KW-0521">NADP</keyword>
<comment type="caution">
    <text evidence="4">The sequence shown here is derived from an EMBL/GenBank/DDBJ whole genome shotgun (WGS) entry which is preliminary data.</text>
</comment>
<dbReference type="PANTHER" id="PTHR10366:SF696">
    <property type="entry name" value="OS07G0601900 PROTEIN"/>
    <property type="match status" value="1"/>
</dbReference>
<dbReference type="InterPro" id="IPR036291">
    <property type="entry name" value="NAD(P)-bd_dom_sf"/>
</dbReference>
<protein>
    <submittedName>
        <fullName evidence="4">Anthocyanidin reductase-like</fullName>
    </submittedName>
</protein>
<evidence type="ECO:0000313" key="5">
    <source>
        <dbReference type="Proteomes" id="UP001163823"/>
    </source>
</evidence>